<evidence type="ECO:0000256" key="1">
    <source>
        <dbReference type="SAM" id="MobiDB-lite"/>
    </source>
</evidence>
<organism evidence="2 3">
    <name type="scientific">Agrocybe chaxingu</name>
    <dbReference type="NCBI Taxonomy" id="84603"/>
    <lineage>
        <taxon>Eukaryota</taxon>
        <taxon>Fungi</taxon>
        <taxon>Dikarya</taxon>
        <taxon>Basidiomycota</taxon>
        <taxon>Agaricomycotina</taxon>
        <taxon>Agaricomycetes</taxon>
        <taxon>Agaricomycetidae</taxon>
        <taxon>Agaricales</taxon>
        <taxon>Agaricineae</taxon>
        <taxon>Strophariaceae</taxon>
        <taxon>Agrocybe</taxon>
    </lineage>
</organism>
<accession>A0A9W8JRD6</accession>
<dbReference type="Proteomes" id="UP001148786">
    <property type="component" value="Unassembled WGS sequence"/>
</dbReference>
<sequence length="125" mass="13647">MLRAGPDMSYNAQDVIQHDCDARGHALLAALAPSSAADTVQVPVIEPEGSFAHANEVESEHEAIHDNFHEHNEHVDASESQDKSTDSPAALDPQSSTAVDEYDIRVEHHPSTGIEPVVFPFDDYF</sequence>
<dbReference type="AlphaFoldDB" id="A0A9W8JRD6"/>
<keyword evidence="3" id="KW-1185">Reference proteome</keyword>
<feature type="compositionally biased region" description="Basic and acidic residues" evidence="1">
    <location>
        <begin position="56"/>
        <end position="85"/>
    </location>
</feature>
<proteinExistence type="predicted"/>
<evidence type="ECO:0000313" key="2">
    <source>
        <dbReference type="EMBL" id="KAJ3499339.1"/>
    </source>
</evidence>
<protein>
    <submittedName>
        <fullName evidence="2">Uncharacterized protein</fullName>
    </submittedName>
</protein>
<comment type="caution">
    <text evidence="2">The sequence shown here is derived from an EMBL/GenBank/DDBJ whole genome shotgun (WGS) entry which is preliminary data.</text>
</comment>
<reference evidence="2" key="1">
    <citation type="submission" date="2022-07" db="EMBL/GenBank/DDBJ databases">
        <title>Genome Sequence of Agrocybe chaxingu.</title>
        <authorList>
            <person name="Buettner E."/>
        </authorList>
    </citation>
    <scope>NUCLEOTIDE SEQUENCE</scope>
    <source>
        <strain evidence="2">MP-N11</strain>
    </source>
</reference>
<feature type="region of interest" description="Disordered" evidence="1">
    <location>
        <begin position="56"/>
        <end position="109"/>
    </location>
</feature>
<evidence type="ECO:0000313" key="3">
    <source>
        <dbReference type="Proteomes" id="UP001148786"/>
    </source>
</evidence>
<gene>
    <name evidence="2" type="ORF">NLJ89_g10111</name>
</gene>
<name>A0A9W8JRD6_9AGAR</name>
<dbReference type="EMBL" id="JANKHO010001749">
    <property type="protein sequence ID" value="KAJ3499339.1"/>
    <property type="molecule type" value="Genomic_DNA"/>
</dbReference>